<accession>A0ABQ5TLW9</accession>
<dbReference type="Proteomes" id="UP001275436">
    <property type="component" value="Unassembled WGS sequence"/>
</dbReference>
<evidence type="ECO:0000256" key="1">
    <source>
        <dbReference type="ARBA" id="ARBA00022801"/>
    </source>
</evidence>
<evidence type="ECO:0000256" key="2">
    <source>
        <dbReference type="ARBA" id="ARBA00022825"/>
    </source>
</evidence>
<dbReference type="SUPFAM" id="SSF82171">
    <property type="entry name" value="DPP6 N-terminal domain-like"/>
    <property type="match status" value="1"/>
</dbReference>
<dbReference type="SUPFAM" id="SSF53474">
    <property type="entry name" value="alpha/beta-Hydrolases"/>
    <property type="match status" value="1"/>
</dbReference>
<dbReference type="InterPro" id="IPR029058">
    <property type="entry name" value="AB_hydrolase_fold"/>
</dbReference>
<keyword evidence="2" id="KW-0720">Serine protease</keyword>
<evidence type="ECO:0000259" key="3">
    <source>
        <dbReference type="Pfam" id="PF00326"/>
    </source>
</evidence>
<dbReference type="PANTHER" id="PTHR42776:SF27">
    <property type="entry name" value="DIPEPTIDYL PEPTIDASE FAMILY MEMBER 6"/>
    <property type="match status" value="1"/>
</dbReference>
<name>A0ABQ5TLW9_9BACI</name>
<comment type="caution">
    <text evidence="4">The sequence shown here is derived from an EMBL/GenBank/DDBJ whole genome shotgun (WGS) entry which is preliminary data.</text>
</comment>
<gene>
    <name evidence="4" type="primary">yuxL</name>
    <name evidence="4" type="ORF">MACH08_13160</name>
</gene>
<dbReference type="Pfam" id="PF00326">
    <property type="entry name" value="Peptidase_S9"/>
    <property type="match status" value="1"/>
</dbReference>
<reference evidence="4 5" key="1">
    <citation type="submission" date="2023-02" db="EMBL/GenBank/DDBJ databases">
        <title>Oceanobacillus kimchii IFOP_LL358 isolated form Alexandrium catenella lab strain.</title>
        <authorList>
            <person name="Gajardo G."/>
            <person name="Ueki S."/>
            <person name="Maruyama F."/>
        </authorList>
    </citation>
    <scope>NUCLEOTIDE SEQUENCE [LARGE SCALE GENOMIC DNA]</scope>
    <source>
        <strain evidence="4 5">IFOP_LL358</strain>
    </source>
</reference>
<protein>
    <submittedName>
        <fullName evidence="4">Peptidase YuxL</fullName>
    </submittedName>
</protein>
<dbReference type="Gene3D" id="3.40.50.1820">
    <property type="entry name" value="alpha/beta hydrolase"/>
    <property type="match status" value="1"/>
</dbReference>
<keyword evidence="2" id="KW-0645">Protease</keyword>
<dbReference type="InterPro" id="IPR011659">
    <property type="entry name" value="WD40"/>
</dbReference>
<keyword evidence="5" id="KW-1185">Reference proteome</keyword>
<dbReference type="Pfam" id="PF07676">
    <property type="entry name" value="PD40"/>
    <property type="match status" value="2"/>
</dbReference>
<evidence type="ECO:0000313" key="4">
    <source>
        <dbReference type="EMBL" id="GLO65532.1"/>
    </source>
</evidence>
<keyword evidence="1" id="KW-0378">Hydrolase</keyword>
<organism evidence="4 5">
    <name type="scientific">Oceanobacillus kimchii</name>
    <dbReference type="NCBI Taxonomy" id="746691"/>
    <lineage>
        <taxon>Bacteria</taxon>
        <taxon>Bacillati</taxon>
        <taxon>Bacillota</taxon>
        <taxon>Bacilli</taxon>
        <taxon>Bacillales</taxon>
        <taxon>Bacillaceae</taxon>
        <taxon>Oceanobacillus</taxon>
    </lineage>
</organism>
<dbReference type="EMBL" id="BSKO01000001">
    <property type="protein sequence ID" value="GLO65532.1"/>
    <property type="molecule type" value="Genomic_DNA"/>
</dbReference>
<dbReference type="InterPro" id="IPR011042">
    <property type="entry name" value="6-blade_b-propeller_TolB-like"/>
</dbReference>
<dbReference type="InterPro" id="IPR001375">
    <property type="entry name" value="Peptidase_S9_cat"/>
</dbReference>
<dbReference type="PANTHER" id="PTHR42776">
    <property type="entry name" value="SERINE PEPTIDASE S9 FAMILY MEMBER"/>
    <property type="match status" value="1"/>
</dbReference>
<feature type="domain" description="Peptidase S9 prolyl oligopeptidase catalytic" evidence="3">
    <location>
        <begin position="457"/>
        <end position="667"/>
    </location>
</feature>
<dbReference type="Gene3D" id="2.120.10.30">
    <property type="entry name" value="TolB, C-terminal domain"/>
    <property type="match status" value="2"/>
</dbReference>
<proteinExistence type="predicted"/>
<evidence type="ECO:0000313" key="5">
    <source>
        <dbReference type="Proteomes" id="UP001275436"/>
    </source>
</evidence>
<dbReference type="RefSeq" id="WP_317957871.1">
    <property type="nucleotide sequence ID" value="NZ_BSKO01000001.1"/>
</dbReference>
<sequence length="667" mass="76266">MNLTKRAINETDLKRLEIVSGPTYTASNNRFTYVSTKVNEDSEYEAHVYSKDISTNQTKQWTYGKHSNTNFRSNPNNTQAVFQSTRSGTTQLWLVDLDGGEPKQITFFQKGAFSPKWSPDGTSIFFSAPLNIDDDIHTQKEHTCEEKQQIKKDKQNKPLVVNRLKYKSDAKGFHDDSNIQIIEYHLPTKKFIQWTTKPTDHSLHDISADGKKLVFSSNWNEEADSELISDLFLLNLHTHEFTLLTDGNSNYYNSRFSSDSSQIITLGHDFDYAGATLTKLYLFELSSKKRKEITNQWDIQLGDAMVTDSRLGESENGPIWSKDGKSIYFLGSDQGSTSLYQTDLDGNLEKIYGEDNHVFGFTYHPDEESFILGISSPIDPGNFYELNSNRELSLLTNVNKSLLEEIHVEKPEEISFTSSDGLAIQGWLLRPYSFEDGKKYPFILEVHGGPHAMYGNSFFHELQLLAAKGYVVVYTNPRGSHGYGQQFVNGVRENYGQGDFQDLMEAVDYCLDKYSFIDKDRLGVTGGSYGGFMTNWIVGHTNRFKAAVTQRSISNWLSFYGVSDIGYFFTKWEHGLNLLDDPEKLWDISPLKYAANVKTPLLILHGELDFRCPIEQGEQLYITLKHLKKEVEFIRFPGANHELSRSGDPSMRIKRLEQIGRWFDQYL</sequence>